<reference evidence="5 6" key="1">
    <citation type="submission" date="2016-07" db="EMBL/GenBank/DDBJ databases">
        <title>Draft genome sequence of Prauserella sp. YIM 121212, isolated from alkaline soil.</title>
        <authorList>
            <person name="Ruckert C."/>
            <person name="Albersmeier A."/>
            <person name="Jiang C.-L."/>
            <person name="Jiang Y."/>
            <person name="Kalinowski J."/>
            <person name="Schneider O."/>
            <person name="Winkler A."/>
            <person name="Zotchev S.B."/>
        </authorList>
    </citation>
    <scope>NUCLEOTIDE SEQUENCE [LARGE SCALE GENOMIC DNA]</scope>
    <source>
        <strain evidence="5 6">YIM 121212</strain>
    </source>
</reference>
<evidence type="ECO:0000256" key="1">
    <source>
        <dbReference type="ARBA" id="ARBA00023015"/>
    </source>
</evidence>
<dbReference type="GO" id="GO:0003700">
    <property type="term" value="F:DNA-binding transcription factor activity"/>
    <property type="evidence" value="ECO:0007669"/>
    <property type="project" value="InterPro"/>
</dbReference>
<evidence type="ECO:0000256" key="2">
    <source>
        <dbReference type="ARBA" id="ARBA00023125"/>
    </source>
</evidence>
<dbReference type="EMBL" id="MASU01000019">
    <property type="protein sequence ID" value="PXY18734.1"/>
    <property type="molecule type" value="Genomic_DNA"/>
</dbReference>
<evidence type="ECO:0000256" key="3">
    <source>
        <dbReference type="ARBA" id="ARBA00023163"/>
    </source>
</evidence>
<dbReference type="SMART" id="SM00895">
    <property type="entry name" value="FCD"/>
    <property type="match status" value="1"/>
</dbReference>
<dbReference type="PROSITE" id="PS50949">
    <property type="entry name" value="HTH_GNTR"/>
    <property type="match status" value="1"/>
</dbReference>
<keyword evidence="1" id="KW-0805">Transcription regulation</keyword>
<proteinExistence type="predicted"/>
<feature type="domain" description="HTH gntR-type" evidence="4">
    <location>
        <begin position="18"/>
        <end position="88"/>
    </location>
</feature>
<dbReference type="SUPFAM" id="SSF48008">
    <property type="entry name" value="GntR ligand-binding domain-like"/>
    <property type="match status" value="1"/>
</dbReference>
<dbReference type="AlphaFoldDB" id="A0A318LGM7"/>
<dbReference type="PANTHER" id="PTHR43537:SF5">
    <property type="entry name" value="UXU OPERON TRANSCRIPTIONAL REGULATOR"/>
    <property type="match status" value="1"/>
</dbReference>
<protein>
    <submittedName>
        <fullName evidence="5">GntR family transcriptional regulator</fullName>
    </submittedName>
</protein>
<dbReference type="InterPro" id="IPR036390">
    <property type="entry name" value="WH_DNA-bd_sf"/>
</dbReference>
<dbReference type="InterPro" id="IPR036388">
    <property type="entry name" value="WH-like_DNA-bd_sf"/>
</dbReference>
<keyword evidence="6" id="KW-1185">Reference proteome</keyword>
<dbReference type="InterPro" id="IPR000524">
    <property type="entry name" value="Tscrpt_reg_HTH_GntR"/>
</dbReference>
<dbReference type="Pfam" id="PF00392">
    <property type="entry name" value="GntR"/>
    <property type="match status" value="1"/>
</dbReference>
<dbReference type="InterPro" id="IPR008920">
    <property type="entry name" value="TF_FadR/GntR_C"/>
</dbReference>
<evidence type="ECO:0000259" key="4">
    <source>
        <dbReference type="PROSITE" id="PS50949"/>
    </source>
</evidence>
<dbReference type="CDD" id="cd07377">
    <property type="entry name" value="WHTH_GntR"/>
    <property type="match status" value="1"/>
</dbReference>
<gene>
    <name evidence="5" type="ORF">BA062_34575</name>
</gene>
<evidence type="ECO:0000313" key="5">
    <source>
        <dbReference type="EMBL" id="PXY18734.1"/>
    </source>
</evidence>
<dbReference type="Proteomes" id="UP000247892">
    <property type="component" value="Unassembled WGS sequence"/>
</dbReference>
<sequence>MVELRDTQQSRVIGQKVLRPREQVEERIRVAILSGELKTGDLLPPEVELARQFNVSRTTVREALRSLTTQGLIYKVPGSRGGNFVQLIDHHSLGTAVIDSVHNLLTLGSIEFTEVAEVRQHLEVPAVRLAAANRSAEDLERLRDIVRRQKSASVDDPEVPKLDEQFHSLIAQASGNRVLASFVSALHHETEPVHYLDLSPDVGRATVRQHKAIVDAIAAQDPDAAEDAIVKHLTYLRKHLAAHVKR</sequence>
<keyword evidence="3" id="KW-0804">Transcription</keyword>
<dbReference type="Gene3D" id="1.20.120.530">
    <property type="entry name" value="GntR ligand-binding domain-like"/>
    <property type="match status" value="1"/>
</dbReference>
<dbReference type="RefSeq" id="WP_110343463.1">
    <property type="nucleotide sequence ID" value="NZ_JBHVKT010000003.1"/>
</dbReference>
<accession>A0A318LGM7</accession>
<organism evidence="5 6">
    <name type="scientific">Prauserella flavalba</name>
    <dbReference type="NCBI Taxonomy" id="1477506"/>
    <lineage>
        <taxon>Bacteria</taxon>
        <taxon>Bacillati</taxon>
        <taxon>Actinomycetota</taxon>
        <taxon>Actinomycetes</taxon>
        <taxon>Pseudonocardiales</taxon>
        <taxon>Pseudonocardiaceae</taxon>
        <taxon>Prauserella</taxon>
    </lineage>
</organism>
<comment type="caution">
    <text evidence="5">The sequence shown here is derived from an EMBL/GenBank/DDBJ whole genome shotgun (WGS) entry which is preliminary data.</text>
</comment>
<dbReference type="Gene3D" id="1.10.10.10">
    <property type="entry name" value="Winged helix-like DNA-binding domain superfamily/Winged helix DNA-binding domain"/>
    <property type="match status" value="1"/>
</dbReference>
<dbReference type="GO" id="GO:0003677">
    <property type="term" value="F:DNA binding"/>
    <property type="evidence" value="ECO:0007669"/>
    <property type="project" value="UniProtKB-KW"/>
</dbReference>
<dbReference type="Pfam" id="PF07729">
    <property type="entry name" value="FCD"/>
    <property type="match status" value="1"/>
</dbReference>
<dbReference type="SMART" id="SM00345">
    <property type="entry name" value="HTH_GNTR"/>
    <property type="match status" value="1"/>
</dbReference>
<name>A0A318LGM7_9PSEU</name>
<dbReference type="InterPro" id="IPR011711">
    <property type="entry name" value="GntR_C"/>
</dbReference>
<evidence type="ECO:0000313" key="6">
    <source>
        <dbReference type="Proteomes" id="UP000247892"/>
    </source>
</evidence>
<dbReference type="OrthoDB" id="3567645at2"/>
<dbReference type="SUPFAM" id="SSF46785">
    <property type="entry name" value="Winged helix' DNA-binding domain"/>
    <property type="match status" value="1"/>
</dbReference>
<dbReference type="PANTHER" id="PTHR43537">
    <property type="entry name" value="TRANSCRIPTIONAL REGULATOR, GNTR FAMILY"/>
    <property type="match status" value="1"/>
</dbReference>
<dbReference type="PRINTS" id="PR00035">
    <property type="entry name" value="HTHGNTR"/>
</dbReference>
<keyword evidence="2" id="KW-0238">DNA-binding</keyword>